<dbReference type="AlphaFoldDB" id="A0A3F3PHF4"/>
<protein>
    <submittedName>
        <fullName evidence="1">Uncharacterized protein</fullName>
    </submittedName>
</protein>
<proteinExistence type="predicted"/>
<evidence type="ECO:0000313" key="2">
    <source>
        <dbReference type="Proteomes" id="UP000253729"/>
    </source>
</evidence>
<accession>A0A3F3PHF4</accession>
<organism evidence="1 2">
    <name type="scientific">Aspergillus welwitschiae</name>
    <dbReference type="NCBI Taxonomy" id="1341132"/>
    <lineage>
        <taxon>Eukaryota</taxon>
        <taxon>Fungi</taxon>
        <taxon>Dikarya</taxon>
        <taxon>Ascomycota</taxon>
        <taxon>Pezizomycotina</taxon>
        <taxon>Eurotiomycetes</taxon>
        <taxon>Eurotiomycetidae</taxon>
        <taxon>Eurotiales</taxon>
        <taxon>Aspergillaceae</taxon>
        <taxon>Aspergillus</taxon>
        <taxon>Aspergillus subgen. Circumdati</taxon>
    </lineage>
</organism>
<gene>
    <name evidence="1" type="ORF">BDQ94DRAFT_155627</name>
</gene>
<dbReference type="GeneID" id="38136860"/>
<name>A0A3F3PHF4_9EURO</name>
<evidence type="ECO:0000313" key="1">
    <source>
        <dbReference type="EMBL" id="RDH26380.1"/>
    </source>
</evidence>
<keyword evidence="2" id="KW-1185">Reference proteome</keyword>
<dbReference type="RefSeq" id="XP_026619402.1">
    <property type="nucleotide sequence ID" value="XM_026768504.1"/>
</dbReference>
<sequence length="63" mass="6861">MRPVEAVPLYCDVLEGGPRDDDQSEQFPWTAELKTPREGAVVQVPPLSTSASKYEATLRAAAD</sequence>
<dbReference type="EMBL" id="KZ852156">
    <property type="protein sequence ID" value="RDH26380.1"/>
    <property type="molecule type" value="Genomic_DNA"/>
</dbReference>
<dbReference type="Proteomes" id="UP000253729">
    <property type="component" value="Unassembled WGS sequence"/>
</dbReference>
<reference evidence="1 2" key="1">
    <citation type="submission" date="2018-07" db="EMBL/GenBank/DDBJ databases">
        <title>The genomes of Aspergillus section Nigri reveals drivers in fungal speciation.</title>
        <authorList>
            <consortium name="DOE Joint Genome Institute"/>
            <person name="Vesth T.C."/>
            <person name="Nybo J."/>
            <person name="Theobald S."/>
            <person name="Brandl J."/>
            <person name="Frisvad J.C."/>
            <person name="Nielsen K.F."/>
            <person name="Lyhne E.K."/>
            <person name="Kogle M.E."/>
            <person name="Kuo A."/>
            <person name="Riley R."/>
            <person name="Clum A."/>
            <person name="Nolan M."/>
            <person name="Lipzen A."/>
            <person name="Salamov A."/>
            <person name="Henrissat B."/>
            <person name="Wiebenga A."/>
            <person name="De vries R.P."/>
            <person name="Grigoriev I.V."/>
            <person name="Mortensen U.H."/>
            <person name="Andersen M.R."/>
            <person name="Baker S.E."/>
        </authorList>
    </citation>
    <scope>NUCLEOTIDE SEQUENCE [LARGE SCALE GENOMIC DNA]</scope>
    <source>
        <strain evidence="1 2">CBS 139.54b</strain>
    </source>
</reference>